<dbReference type="EMBL" id="KE525369">
    <property type="protein sequence ID" value="KFB52286.1"/>
    <property type="molecule type" value="Genomic_DNA"/>
</dbReference>
<proteinExistence type="predicted"/>
<dbReference type="Proteomes" id="UP000030765">
    <property type="component" value="Unassembled WGS sequence"/>
</dbReference>
<dbReference type="VEuPathDB" id="VectorBase:ASIC020405"/>
<organism evidence="2">
    <name type="scientific">Anopheles sinensis</name>
    <name type="common">Mosquito</name>
    <dbReference type="NCBI Taxonomy" id="74873"/>
    <lineage>
        <taxon>Eukaryota</taxon>
        <taxon>Metazoa</taxon>
        <taxon>Ecdysozoa</taxon>
        <taxon>Arthropoda</taxon>
        <taxon>Hexapoda</taxon>
        <taxon>Insecta</taxon>
        <taxon>Pterygota</taxon>
        <taxon>Neoptera</taxon>
        <taxon>Endopterygota</taxon>
        <taxon>Diptera</taxon>
        <taxon>Nematocera</taxon>
        <taxon>Culicoidea</taxon>
        <taxon>Culicidae</taxon>
        <taxon>Anophelinae</taxon>
        <taxon>Anopheles</taxon>
    </lineage>
</organism>
<name>A0A084WPZ2_ANOSI</name>
<evidence type="ECO:0000313" key="2">
    <source>
        <dbReference type="EMBL" id="KFB52286.1"/>
    </source>
</evidence>
<reference evidence="3" key="2">
    <citation type="submission" date="2020-05" db="UniProtKB">
        <authorList>
            <consortium name="EnsemblMetazoa"/>
        </authorList>
    </citation>
    <scope>IDENTIFICATION</scope>
</reference>
<accession>A0A084WPZ2</accession>
<dbReference type="EMBL" id="ATLV01025144">
    <property type="status" value="NOT_ANNOTATED_CDS"/>
    <property type="molecule type" value="Genomic_DNA"/>
</dbReference>
<sequence>MSNNCFPPLPPPPHPNIPYWTVCLIDSAPDRPIMQRLVSEYCWSIQIRGFLASPGFECCKDHLAAWGGGKGIRTPKKKQQQQLKQLKQHAPRTRACHERRNAERRSRGFGRTGVGSSRCTHCLVCRQCPDSQSARFSARVKTGKTLAAAACSDISVPFHRPPSEEATRVLSRKSSLPESRSLVVYSCVRACVCVRILRKEISPRSACFL</sequence>
<feature type="compositionally biased region" description="Basic and acidic residues" evidence="1">
    <location>
        <begin position="95"/>
        <end position="106"/>
    </location>
</feature>
<dbReference type="EnsemblMetazoa" id="ASIC020405-RA">
    <property type="protein sequence ID" value="ASIC020405-PA"/>
    <property type="gene ID" value="ASIC020405"/>
</dbReference>
<evidence type="ECO:0000313" key="3">
    <source>
        <dbReference type="EnsemblMetazoa" id="ASIC020405-PA"/>
    </source>
</evidence>
<evidence type="ECO:0000313" key="4">
    <source>
        <dbReference type="Proteomes" id="UP000030765"/>
    </source>
</evidence>
<protein>
    <submittedName>
        <fullName evidence="2 3">Polyprotein</fullName>
    </submittedName>
</protein>
<dbReference type="AlphaFoldDB" id="A0A084WPZ2"/>
<reference evidence="2 4" key="1">
    <citation type="journal article" date="2014" name="BMC Genomics">
        <title>Genome sequence of Anopheles sinensis provides insight into genetics basis of mosquito competence for malaria parasites.</title>
        <authorList>
            <person name="Zhou D."/>
            <person name="Zhang D."/>
            <person name="Ding G."/>
            <person name="Shi L."/>
            <person name="Hou Q."/>
            <person name="Ye Y."/>
            <person name="Xu Y."/>
            <person name="Zhou H."/>
            <person name="Xiong C."/>
            <person name="Li S."/>
            <person name="Yu J."/>
            <person name="Hong S."/>
            <person name="Yu X."/>
            <person name="Zou P."/>
            <person name="Chen C."/>
            <person name="Chang X."/>
            <person name="Wang W."/>
            <person name="Lv Y."/>
            <person name="Sun Y."/>
            <person name="Ma L."/>
            <person name="Shen B."/>
            <person name="Zhu C."/>
        </authorList>
    </citation>
    <scope>NUCLEOTIDE SEQUENCE [LARGE SCALE GENOMIC DNA]</scope>
</reference>
<gene>
    <name evidence="2" type="ORF">ZHAS_00020405</name>
</gene>
<keyword evidence="4" id="KW-1185">Reference proteome</keyword>
<evidence type="ECO:0000256" key="1">
    <source>
        <dbReference type="SAM" id="MobiDB-lite"/>
    </source>
</evidence>
<feature type="region of interest" description="Disordered" evidence="1">
    <location>
        <begin position="84"/>
        <end position="113"/>
    </location>
</feature>